<keyword evidence="5" id="KW-1185">Reference proteome</keyword>
<name>A0ABD0UTN7_DENTH</name>
<dbReference type="PANTHER" id="PTHR21551:SF0">
    <property type="entry name" value="PROTEIN ASSOCIATED WITH TOPO II RELATED-1, ISOFORM A"/>
    <property type="match status" value="1"/>
</dbReference>
<protein>
    <submittedName>
        <fullName evidence="4">Uncharacterized protein</fullName>
    </submittedName>
</protein>
<feature type="compositionally biased region" description="Basic and acidic residues" evidence="3">
    <location>
        <begin position="47"/>
        <end position="56"/>
    </location>
</feature>
<dbReference type="InterPro" id="IPR039900">
    <property type="entry name" value="Pat1-like"/>
</dbReference>
<evidence type="ECO:0000256" key="1">
    <source>
        <dbReference type="ARBA" id="ARBA00004201"/>
    </source>
</evidence>
<feature type="compositionally biased region" description="Polar residues" evidence="3">
    <location>
        <begin position="57"/>
        <end position="68"/>
    </location>
</feature>
<comment type="caution">
    <text evidence="4">The sequence shown here is derived from an EMBL/GenBank/DDBJ whole genome shotgun (WGS) entry which is preliminary data.</text>
</comment>
<gene>
    <name evidence="4" type="ORF">M5K25_013594</name>
</gene>
<evidence type="ECO:0000256" key="2">
    <source>
        <dbReference type="ARBA" id="ARBA00022490"/>
    </source>
</evidence>
<reference evidence="4 5" key="1">
    <citation type="journal article" date="2024" name="Plant Biotechnol. J.">
        <title>Dendrobium thyrsiflorum genome and its molecular insights into genes involved in important horticultural traits.</title>
        <authorList>
            <person name="Chen B."/>
            <person name="Wang J.Y."/>
            <person name="Zheng P.J."/>
            <person name="Li K.L."/>
            <person name="Liang Y.M."/>
            <person name="Chen X.F."/>
            <person name="Zhang C."/>
            <person name="Zhao X."/>
            <person name="He X."/>
            <person name="Zhang G.Q."/>
            <person name="Liu Z.J."/>
            <person name="Xu Q."/>
        </authorList>
    </citation>
    <scope>NUCLEOTIDE SEQUENCE [LARGE SCALE GENOMIC DNA]</scope>
    <source>
        <strain evidence="4">GZMU011</strain>
    </source>
</reference>
<feature type="region of interest" description="Disordered" evidence="3">
    <location>
        <begin position="1"/>
        <end position="68"/>
    </location>
</feature>
<dbReference type="GO" id="GO:0000932">
    <property type="term" value="C:P-body"/>
    <property type="evidence" value="ECO:0007669"/>
    <property type="project" value="UniProtKB-SubCell"/>
</dbReference>
<feature type="compositionally biased region" description="Polar residues" evidence="3">
    <location>
        <begin position="30"/>
        <end position="39"/>
    </location>
</feature>
<evidence type="ECO:0000313" key="5">
    <source>
        <dbReference type="Proteomes" id="UP001552299"/>
    </source>
</evidence>
<proteinExistence type="predicted"/>
<dbReference type="AlphaFoldDB" id="A0ABD0UTN7"/>
<organism evidence="4 5">
    <name type="scientific">Dendrobium thyrsiflorum</name>
    <name type="common">Pinecone-like raceme dendrobium</name>
    <name type="synonym">Orchid</name>
    <dbReference type="NCBI Taxonomy" id="117978"/>
    <lineage>
        <taxon>Eukaryota</taxon>
        <taxon>Viridiplantae</taxon>
        <taxon>Streptophyta</taxon>
        <taxon>Embryophyta</taxon>
        <taxon>Tracheophyta</taxon>
        <taxon>Spermatophyta</taxon>
        <taxon>Magnoliopsida</taxon>
        <taxon>Liliopsida</taxon>
        <taxon>Asparagales</taxon>
        <taxon>Orchidaceae</taxon>
        <taxon>Epidendroideae</taxon>
        <taxon>Malaxideae</taxon>
        <taxon>Dendrobiinae</taxon>
        <taxon>Dendrobium</taxon>
    </lineage>
</organism>
<comment type="subcellular location">
    <subcellularLocation>
        <location evidence="1">Cytoplasm</location>
        <location evidence="1">P-body</location>
    </subcellularLocation>
</comment>
<dbReference type="Proteomes" id="UP001552299">
    <property type="component" value="Unassembled WGS sequence"/>
</dbReference>
<evidence type="ECO:0000256" key="3">
    <source>
        <dbReference type="SAM" id="MobiDB-lite"/>
    </source>
</evidence>
<sequence>MGEIWRDHDNHYTKRGRSYWNGGSPKLNETKQLNRTVSEPKSAGIIGDRRGSHSRESSSTADGTQESDFSNWLDQQILDAENIQDGKRWWSPPSSQPSVSKLLYRTSTYPQQPLLQQKLSEPIFVPKSSFTPPHHISHTYSHIPLSANCFSLDKISHHLLHLHLPGFPRDIPHGGNMTHFAPSDLSIKRGRHNH</sequence>
<dbReference type="EMBL" id="JANQDX010000011">
    <property type="protein sequence ID" value="KAL0916111.1"/>
    <property type="molecule type" value="Genomic_DNA"/>
</dbReference>
<evidence type="ECO:0000313" key="4">
    <source>
        <dbReference type="EMBL" id="KAL0916111.1"/>
    </source>
</evidence>
<feature type="compositionally biased region" description="Basic and acidic residues" evidence="3">
    <location>
        <begin position="1"/>
        <end position="12"/>
    </location>
</feature>
<keyword evidence="2" id="KW-0963">Cytoplasm</keyword>
<dbReference type="PANTHER" id="PTHR21551">
    <property type="entry name" value="TOPOISOMERASE II-ASSOCIATED PROTEIN PAT1"/>
    <property type="match status" value="1"/>
</dbReference>
<accession>A0ABD0UTN7</accession>